<dbReference type="InterPro" id="IPR014937">
    <property type="entry name" value="DUF1810"/>
</dbReference>
<evidence type="ECO:0000313" key="3">
    <source>
        <dbReference type="Proteomes" id="UP000285146"/>
    </source>
</evidence>
<dbReference type="InterPro" id="IPR036287">
    <property type="entry name" value="Rv1873-like_sf"/>
</dbReference>
<feature type="region of interest" description="Disordered" evidence="1">
    <location>
        <begin position="1"/>
        <end position="32"/>
    </location>
</feature>
<feature type="compositionally biased region" description="Polar residues" evidence="1">
    <location>
        <begin position="1"/>
        <end position="20"/>
    </location>
</feature>
<dbReference type="InParanoid" id="A0A423W766"/>
<dbReference type="AlphaFoldDB" id="A0A423W766"/>
<organism evidence="2 3">
    <name type="scientific">Cytospora leucostoma</name>
    <dbReference type="NCBI Taxonomy" id="1230097"/>
    <lineage>
        <taxon>Eukaryota</taxon>
        <taxon>Fungi</taxon>
        <taxon>Dikarya</taxon>
        <taxon>Ascomycota</taxon>
        <taxon>Pezizomycotina</taxon>
        <taxon>Sordariomycetes</taxon>
        <taxon>Sordariomycetidae</taxon>
        <taxon>Diaporthales</taxon>
        <taxon>Cytosporaceae</taxon>
        <taxon>Cytospora</taxon>
    </lineage>
</organism>
<name>A0A423W766_9PEZI</name>
<evidence type="ECO:0000256" key="1">
    <source>
        <dbReference type="SAM" id="MobiDB-lite"/>
    </source>
</evidence>
<comment type="caution">
    <text evidence="2">The sequence shown here is derived from an EMBL/GenBank/DDBJ whole genome shotgun (WGS) entry which is preliminary data.</text>
</comment>
<proteinExistence type="predicted"/>
<dbReference type="SUPFAM" id="SSF140736">
    <property type="entry name" value="Rv1873-like"/>
    <property type="match status" value="1"/>
</dbReference>
<dbReference type="Pfam" id="PF08837">
    <property type="entry name" value="DUF1810"/>
    <property type="match status" value="1"/>
</dbReference>
<reference evidence="2 3" key="1">
    <citation type="submission" date="2015-09" db="EMBL/GenBank/DDBJ databases">
        <title>Host preference determinants of Valsa canker pathogens revealed by comparative genomics.</title>
        <authorList>
            <person name="Yin Z."/>
            <person name="Huang L."/>
        </authorList>
    </citation>
    <scope>NUCLEOTIDE SEQUENCE [LARGE SCALE GENOMIC DNA]</scope>
    <source>
        <strain evidence="2 3">SXYLt</strain>
    </source>
</reference>
<dbReference type="OrthoDB" id="447037at2759"/>
<keyword evidence="3" id="KW-1185">Reference proteome</keyword>
<feature type="compositionally biased region" description="Basic and acidic residues" evidence="1">
    <location>
        <begin position="22"/>
        <end position="31"/>
    </location>
</feature>
<sequence length="298" mass="35141">MSSSTADSRVPTPATSNTANCDFDRKHERQPDPFNLDRFVKAQDASDIYNRVLAAIREGRRKPQPTTWMWFVFPQMDKCLTRERRPHRHERDVWPRGQALTSLDEARAYLSHPVLGPRIREAAQAVLDSRFADKFTVMDNMFYDTERLHSSMTIFRQAARYPKCIHDRRHYIRENFVFRRVLDKYFVAFADSDEEGDILDRNNREELKKRPGRRHRPTTKRLDEMELEGIQHRLVKGEGCVCGRPTEELVLLDTSSKKKIMVARRHREIHEEQIHGRLADYPGHDFDLLPAESSDRPW</sequence>
<dbReference type="EMBL" id="LKEB01000059">
    <property type="protein sequence ID" value="ROV99187.1"/>
    <property type="molecule type" value="Genomic_DNA"/>
</dbReference>
<accession>A0A423W766</accession>
<gene>
    <name evidence="2" type="ORF">VPNG_08230</name>
</gene>
<dbReference type="Gene3D" id="1.25.40.380">
    <property type="entry name" value="Protein of unknown function DUF1810"/>
    <property type="match status" value="1"/>
</dbReference>
<protein>
    <submittedName>
        <fullName evidence="2">Uncharacterized protein</fullName>
    </submittedName>
</protein>
<dbReference type="Proteomes" id="UP000285146">
    <property type="component" value="Unassembled WGS sequence"/>
</dbReference>
<evidence type="ECO:0000313" key="2">
    <source>
        <dbReference type="EMBL" id="ROV99187.1"/>
    </source>
</evidence>